<dbReference type="OrthoDB" id="2976051at2759"/>
<dbReference type="InParanoid" id="A0A1B7MI96"/>
<evidence type="ECO:0000313" key="2">
    <source>
        <dbReference type="Proteomes" id="UP000092154"/>
    </source>
</evidence>
<dbReference type="Proteomes" id="UP000092154">
    <property type="component" value="Unassembled WGS sequence"/>
</dbReference>
<organism evidence="1 2">
    <name type="scientific">Rhizopogon vinicolor AM-OR11-026</name>
    <dbReference type="NCBI Taxonomy" id="1314800"/>
    <lineage>
        <taxon>Eukaryota</taxon>
        <taxon>Fungi</taxon>
        <taxon>Dikarya</taxon>
        <taxon>Basidiomycota</taxon>
        <taxon>Agaricomycotina</taxon>
        <taxon>Agaricomycetes</taxon>
        <taxon>Agaricomycetidae</taxon>
        <taxon>Boletales</taxon>
        <taxon>Suillineae</taxon>
        <taxon>Rhizopogonaceae</taxon>
        <taxon>Rhizopogon</taxon>
    </lineage>
</organism>
<sequence length="85" mass="10376">CAIFSTQDLLHIRYNVSDDIIWRNTSWTSYWEKEVWMLPIHRPSDIRHWVFCAIHLTRKELHLFDSLSEWKPWKNDVKVSLSLHV</sequence>
<accession>A0A1B7MI96</accession>
<evidence type="ECO:0008006" key="3">
    <source>
        <dbReference type="Google" id="ProtNLM"/>
    </source>
</evidence>
<keyword evidence="2" id="KW-1185">Reference proteome</keyword>
<dbReference type="InterPro" id="IPR038765">
    <property type="entry name" value="Papain-like_cys_pep_sf"/>
</dbReference>
<name>A0A1B7MI96_9AGAM</name>
<dbReference type="Gene3D" id="3.40.395.10">
    <property type="entry name" value="Adenoviral Proteinase, Chain A"/>
    <property type="match status" value="1"/>
</dbReference>
<reference evidence="1 2" key="1">
    <citation type="submission" date="2016-06" db="EMBL/GenBank/DDBJ databases">
        <title>Comparative genomics of the ectomycorrhizal sister species Rhizopogon vinicolor and Rhizopogon vesiculosus (Basidiomycota: Boletales) reveals a divergence of the mating type B locus.</title>
        <authorList>
            <consortium name="DOE Joint Genome Institute"/>
            <person name="Mujic A.B."/>
            <person name="Kuo A."/>
            <person name="Tritt A."/>
            <person name="Lipzen A."/>
            <person name="Chen C."/>
            <person name="Johnson J."/>
            <person name="Sharma A."/>
            <person name="Barry K."/>
            <person name="Grigoriev I.V."/>
            <person name="Spatafora J.W."/>
        </authorList>
    </citation>
    <scope>NUCLEOTIDE SEQUENCE [LARGE SCALE GENOMIC DNA]</scope>
    <source>
        <strain evidence="1 2">AM-OR11-026</strain>
    </source>
</reference>
<feature type="non-terminal residue" evidence="1">
    <location>
        <position position="1"/>
    </location>
</feature>
<gene>
    <name evidence="1" type="ORF">K503DRAFT_702253</name>
</gene>
<proteinExistence type="predicted"/>
<dbReference type="EMBL" id="KV449054">
    <property type="protein sequence ID" value="OAX32298.1"/>
    <property type="molecule type" value="Genomic_DNA"/>
</dbReference>
<dbReference type="STRING" id="1314800.A0A1B7MI96"/>
<evidence type="ECO:0000313" key="1">
    <source>
        <dbReference type="EMBL" id="OAX32298.1"/>
    </source>
</evidence>
<dbReference type="SUPFAM" id="SSF54001">
    <property type="entry name" value="Cysteine proteinases"/>
    <property type="match status" value="1"/>
</dbReference>
<dbReference type="AlphaFoldDB" id="A0A1B7MI96"/>
<protein>
    <recommendedName>
        <fullName evidence="3">Ubiquitin-like protease family profile domain-containing protein</fullName>
    </recommendedName>
</protein>